<dbReference type="OMA" id="ECLASEY"/>
<feature type="domain" description="PH" evidence="3">
    <location>
        <begin position="61"/>
        <end position="162"/>
    </location>
</feature>
<protein>
    <recommendedName>
        <fullName evidence="3">PH domain-containing protein</fullName>
    </recommendedName>
</protein>
<reference evidence="4 5" key="1">
    <citation type="submission" date="2014-11" db="EMBL/GenBank/DDBJ databases">
        <title>Genetic blueprint of the zoonotic pathogen Toxocara canis.</title>
        <authorList>
            <person name="Zhu X.-Q."/>
            <person name="Korhonen P.K."/>
            <person name="Cai H."/>
            <person name="Young N.D."/>
            <person name="Nejsum P."/>
            <person name="von Samson-Himmelstjerna G."/>
            <person name="Boag P.R."/>
            <person name="Tan P."/>
            <person name="Li Q."/>
            <person name="Min J."/>
            <person name="Yang Y."/>
            <person name="Wang X."/>
            <person name="Fang X."/>
            <person name="Hall R.S."/>
            <person name="Hofmann A."/>
            <person name="Sternberg P.W."/>
            <person name="Jex A.R."/>
            <person name="Gasser R.B."/>
        </authorList>
    </citation>
    <scope>NUCLEOTIDE SEQUENCE [LARGE SCALE GENOMIC DNA]</scope>
    <source>
        <strain evidence="4">PN_DK_2014</strain>
    </source>
</reference>
<feature type="region of interest" description="Disordered" evidence="2">
    <location>
        <begin position="1"/>
        <end position="28"/>
    </location>
</feature>
<feature type="compositionally biased region" description="Polar residues" evidence="2">
    <location>
        <begin position="191"/>
        <end position="211"/>
    </location>
</feature>
<gene>
    <name evidence="4" type="ORF">Tcan_18396</name>
</gene>
<accession>A0A0B2W6G9</accession>
<feature type="region of interest" description="Disordered" evidence="2">
    <location>
        <begin position="292"/>
        <end position="331"/>
    </location>
</feature>
<organism evidence="4 5">
    <name type="scientific">Toxocara canis</name>
    <name type="common">Canine roundworm</name>
    <dbReference type="NCBI Taxonomy" id="6265"/>
    <lineage>
        <taxon>Eukaryota</taxon>
        <taxon>Metazoa</taxon>
        <taxon>Ecdysozoa</taxon>
        <taxon>Nematoda</taxon>
        <taxon>Chromadorea</taxon>
        <taxon>Rhabditida</taxon>
        <taxon>Spirurina</taxon>
        <taxon>Ascaridomorpha</taxon>
        <taxon>Ascaridoidea</taxon>
        <taxon>Toxocaridae</taxon>
        <taxon>Toxocara</taxon>
    </lineage>
</organism>
<dbReference type="OrthoDB" id="1854502at2759"/>
<dbReference type="SMART" id="SM00233">
    <property type="entry name" value="PH"/>
    <property type="match status" value="1"/>
</dbReference>
<feature type="coiled-coil region" evidence="1">
    <location>
        <begin position="223"/>
        <end position="257"/>
    </location>
</feature>
<evidence type="ECO:0000256" key="1">
    <source>
        <dbReference type="SAM" id="Coils"/>
    </source>
</evidence>
<sequence>MSSQDQHASTEQSGSSGNPARDAVEKGKQRLLRLSKKLKKAPEPVVMDDLPLDAPPVNCPPPYEGFLSMKPYKKRRITVAKRYCARLFRGLLKLTGSKAQRMSYECLASEYTIDLSNVLVKIDDARRRFIIVYKSEAHQLAPVNREDYEKWKTNIRSHRLFRQSFRRQRKEEVESEPLEPAQLLDLKMPSAQESRSMPSASNQSLATNKSTVQSFPEGEGLEMANLVEEFRAVHSTNAELQEKLSKLFDDVKAMNTEIKQLHLEFKATIKAFPNIAKLAIDDYLRALTPAVKNRKMRSGSRSAENSESDSSEEASNTPPEKTTGAVAETAADSKEKYDIRGNFVVLRLLTERR</sequence>
<dbReference type="STRING" id="6265.A0A0B2W6G9"/>
<dbReference type="Proteomes" id="UP000031036">
    <property type="component" value="Unassembled WGS sequence"/>
</dbReference>
<dbReference type="SUPFAM" id="SSF50729">
    <property type="entry name" value="PH domain-like"/>
    <property type="match status" value="1"/>
</dbReference>
<dbReference type="AlphaFoldDB" id="A0A0B2W6G9"/>
<evidence type="ECO:0000259" key="3">
    <source>
        <dbReference type="SMART" id="SM00233"/>
    </source>
</evidence>
<evidence type="ECO:0000256" key="2">
    <source>
        <dbReference type="SAM" id="MobiDB-lite"/>
    </source>
</evidence>
<proteinExistence type="predicted"/>
<keyword evidence="1" id="KW-0175">Coiled coil</keyword>
<dbReference type="InterPro" id="IPR001849">
    <property type="entry name" value="PH_domain"/>
</dbReference>
<evidence type="ECO:0000313" key="5">
    <source>
        <dbReference type="Proteomes" id="UP000031036"/>
    </source>
</evidence>
<evidence type="ECO:0000313" key="4">
    <source>
        <dbReference type="EMBL" id="KHN88860.1"/>
    </source>
</evidence>
<keyword evidence="5" id="KW-1185">Reference proteome</keyword>
<name>A0A0B2W6G9_TOXCA</name>
<feature type="region of interest" description="Disordered" evidence="2">
    <location>
        <begin position="190"/>
        <end position="211"/>
    </location>
</feature>
<comment type="caution">
    <text evidence="4">The sequence shown here is derived from an EMBL/GenBank/DDBJ whole genome shotgun (WGS) entry which is preliminary data.</text>
</comment>
<feature type="compositionally biased region" description="Polar residues" evidence="2">
    <location>
        <begin position="1"/>
        <end position="18"/>
    </location>
</feature>
<dbReference type="EMBL" id="JPKZ01000167">
    <property type="protein sequence ID" value="KHN88860.1"/>
    <property type="molecule type" value="Genomic_DNA"/>
</dbReference>